<sequence length="150" mass="16293">MFRSRPPIPQPARPSEATNEVNYLSAHVQQLLAMVLPQPVVQILAAISDALYRAVLGQSNDPPTYTSTLAPPAILIGVTYLAILLVYKSVRSFIGMLIFSLKWAVILGVIGVLVAYHYGNGDVQQGAQSLAHQTGLSSSSWPNMLRNCEF</sequence>
<keyword evidence="1" id="KW-0812">Transmembrane</keyword>
<keyword evidence="3" id="KW-1185">Reference proteome</keyword>
<feature type="transmembrane region" description="Helical" evidence="1">
    <location>
        <begin position="69"/>
        <end position="87"/>
    </location>
</feature>
<reference evidence="2 3" key="1">
    <citation type="journal article" date="2018" name="Mol. Biol. Evol.">
        <title>Broad Genomic Sampling Reveals a Smut Pathogenic Ancestry of the Fungal Clade Ustilaginomycotina.</title>
        <authorList>
            <person name="Kijpornyongpan T."/>
            <person name="Mondo S.J."/>
            <person name="Barry K."/>
            <person name="Sandor L."/>
            <person name="Lee J."/>
            <person name="Lipzen A."/>
            <person name="Pangilinan J."/>
            <person name="LaButti K."/>
            <person name="Hainaut M."/>
            <person name="Henrissat B."/>
            <person name="Grigoriev I.V."/>
            <person name="Spatafora J.W."/>
            <person name="Aime M.C."/>
        </authorList>
    </citation>
    <scope>NUCLEOTIDE SEQUENCE [LARGE SCALE GENOMIC DNA]</scope>
    <source>
        <strain evidence="2 3">MCA 3882</strain>
    </source>
</reference>
<organism evidence="2 3">
    <name type="scientific">Meira miltonrushii</name>
    <dbReference type="NCBI Taxonomy" id="1280837"/>
    <lineage>
        <taxon>Eukaryota</taxon>
        <taxon>Fungi</taxon>
        <taxon>Dikarya</taxon>
        <taxon>Basidiomycota</taxon>
        <taxon>Ustilaginomycotina</taxon>
        <taxon>Exobasidiomycetes</taxon>
        <taxon>Exobasidiales</taxon>
        <taxon>Brachybasidiaceae</taxon>
        <taxon>Meira</taxon>
    </lineage>
</organism>
<feature type="transmembrane region" description="Helical" evidence="1">
    <location>
        <begin position="94"/>
        <end position="116"/>
    </location>
</feature>
<gene>
    <name evidence="2" type="ORF">FA14DRAFT_54684</name>
</gene>
<dbReference type="GeneID" id="37024294"/>
<protein>
    <submittedName>
        <fullName evidence="2">Uncharacterized protein</fullName>
    </submittedName>
</protein>
<keyword evidence="1" id="KW-1133">Transmembrane helix</keyword>
<dbReference type="RefSeq" id="XP_025356687.1">
    <property type="nucleotide sequence ID" value="XM_025502513.1"/>
</dbReference>
<dbReference type="InParanoid" id="A0A316VLH0"/>
<evidence type="ECO:0000256" key="1">
    <source>
        <dbReference type="SAM" id="Phobius"/>
    </source>
</evidence>
<dbReference type="OrthoDB" id="2502792at2759"/>
<accession>A0A316VLH0</accession>
<proteinExistence type="predicted"/>
<keyword evidence="1" id="KW-0472">Membrane</keyword>
<name>A0A316VLH0_9BASI</name>
<dbReference type="AlphaFoldDB" id="A0A316VLH0"/>
<dbReference type="Proteomes" id="UP000245771">
    <property type="component" value="Unassembled WGS sequence"/>
</dbReference>
<evidence type="ECO:0000313" key="3">
    <source>
        <dbReference type="Proteomes" id="UP000245771"/>
    </source>
</evidence>
<evidence type="ECO:0000313" key="2">
    <source>
        <dbReference type="EMBL" id="PWN36385.1"/>
    </source>
</evidence>
<dbReference type="EMBL" id="KZ819603">
    <property type="protein sequence ID" value="PWN36385.1"/>
    <property type="molecule type" value="Genomic_DNA"/>
</dbReference>